<dbReference type="AlphaFoldDB" id="A0A5N7IJ06"/>
<evidence type="ECO:0000313" key="2">
    <source>
        <dbReference type="EMBL" id="MPQ60954.1"/>
    </source>
</evidence>
<keyword evidence="1" id="KW-0812">Transmembrane</keyword>
<dbReference type="RefSeq" id="WP_152750092.1">
    <property type="nucleotide sequence ID" value="NZ_JAIZZU010000001.1"/>
</dbReference>
<dbReference type="EMBL" id="SPSF01000011">
    <property type="protein sequence ID" value="MPQ60954.1"/>
    <property type="molecule type" value="Genomic_DNA"/>
</dbReference>
<reference evidence="2 3" key="1">
    <citation type="journal article" date="2019" name="Lett. Appl. Microbiol.">
        <title>A case of 'blown pack' spoilage of vacuum-packaged pork likely associated with Clostridium estertheticum in Canada.</title>
        <authorList>
            <person name="Zhang P."/>
            <person name="Ward P."/>
            <person name="McMullen L.M."/>
            <person name="Yang X."/>
        </authorList>
    </citation>
    <scope>NUCLEOTIDE SEQUENCE [LARGE SCALE GENOMIC DNA]</scope>
    <source>
        <strain evidence="2 3">MA19</strain>
    </source>
</reference>
<keyword evidence="1" id="KW-1133">Transmembrane helix</keyword>
<keyword evidence="1" id="KW-0472">Membrane</keyword>
<name>A0A5N7IJ06_9CLOT</name>
<proteinExistence type="predicted"/>
<organism evidence="2 3">
    <name type="scientific">Clostridium estertheticum</name>
    <dbReference type="NCBI Taxonomy" id="238834"/>
    <lineage>
        <taxon>Bacteria</taxon>
        <taxon>Bacillati</taxon>
        <taxon>Bacillota</taxon>
        <taxon>Clostridia</taxon>
        <taxon>Eubacteriales</taxon>
        <taxon>Clostridiaceae</taxon>
        <taxon>Clostridium</taxon>
    </lineage>
</organism>
<evidence type="ECO:0000313" key="3">
    <source>
        <dbReference type="Proteomes" id="UP000342249"/>
    </source>
</evidence>
<protein>
    <submittedName>
        <fullName evidence="2">Uncharacterized protein</fullName>
    </submittedName>
</protein>
<dbReference type="Proteomes" id="UP000342249">
    <property type="component" value="Unassembled WGS sequence"/>
</dbReference>
<feature type="transmembrane region" description="Helical" evidence="1">
    <location>
        <begin position="12"/>
        <end position="31"/>
    </location>
</feature>
<evidence type="ECO:0000256" key="1">
    <source>
        <dbReference type="SAM" id="Phobius"/>
    </source>
</evidence>
<accession>A0A5N7IJ06</accession>
<gene>
    <name evidence="2" type="ORF">E4V82_02340</name>
</gene>
<comment type="caution">
    <text evidence="2">The sequence shown here is derived from an EMBL/GenBank/DDBJ whole genome shotgun (WGS) entry which is preliminary data.</text>
</comment>
<sequence>MLKISKINIGRDHVTGFVVGVGVAATGYYLYMKNKDKVDDFLSNHGIKVPDNNKANENLAVLTLEELVLKKETVEDLIAEKELELESQVADAV</sequence>